<evidence type="ECO:0000313" key="4">
    <source>
        <dbReference type="RefSeq" id="XP_020080141.1"/>
    </source>
</evidence>
<dbReference type="OrthoDB" id="2126698at2759"/>
<protein>
    <recommendedName>
        <fullName evidence="2">Protein DETOXIFICATION</fullName>
    </recommendedName>
    <alternativeName>
        <fullName evidence="2">Multidrug and toxic compound extrusion protein</fullName>
    </alternativeName>
</protein>
<reference evidence="3" key="1">
    <citation type="journal article" date="2015" name="Nat. Genet.">
        <title>The pineapple genome and the evolution of CAM photosynthesis.</title>
        <authorList>
            <person name="Ming R."/>
            <person name="VanBuren R."/>
            <person name="Wai C.M."/>
            <person name="Tang H."/>
            <person name="Schatz M.C."/>
            <person name="Bowers J.E."/>
            <person name="Lyons E."/>
            <person name="Wang M.L."/>
            <person name="Chen J."/>
            <person name="Biggers E."/>
            <person name="Zhang J."/>
            <person name="Huang L."/>
            <person name="Zhang L."/>
            <person name="Miao W."/>
            <person name="Zhang J."/>
            <person name="Ye Z."/>
            <person name="Miao C."/>
            <person name="Lin Z."/>
            <person name="Wang H."/>
            <person name="Zhou H."/>
            <person name="Yim W.C."/>
            <person name="Priest H.D."/>
            <person name="Zheng C."/>
            <person name="Woodhouse M."/>
            <person name="Edger P.P."/>
            <person name="Guyot R."/>
            <person name="Guo H.B."/>
            <person name="Guo H."/>
            <person name="Zheng G."/>
            <person name="Singh R."/>
            <person name="Sharma A."/>
            <person name="Min X."/>
            <person name="Zheng Y."/>
            <person name="Lee H."/>
            <person name="Gurtowski J."/>
            <person name="Sedlazeck F.J."/>
            <person name="Harkess A."/>
            <person name="McKain M.R."/>
            <person name="Liao Z."/>
            <person name="Fang J."/>
            <person name="Liu J."/>
            <person name="Zhang X."/>
            <person name="Zhang Q."/>
            <person name="Hu W."/>
            <person name="Qin Y."/>
            <person name="Wang K."/>
            <person name="Chen L.Y."/>
            <person name="Shirley N."/>
            <person name="Lin Y.R."/>
            <person name="Liu L.Y."/>
            <person name="Hernandez A.G."/>
            <person name="Wright C.L."/>
            <person name="Bulone V."/>
            <person name="Tuskan G.A."/>
            <person name="Heath K."/>
            <person name="Zee F."/>
            <person name="Moore P.H."/>
            <person name="Sunkar R."/>
            <person name="Leebens-Mack J.H."/>
            <person name="Mockler T."/>
            <person name="Bennetzen J.L."/>
            <person name="Freeling M."/>
            <person name="Sankoff D."/>
            <person name="Paterson A.H."/>
            <person name="Zhu X."/>
            <person name="Yang X."/>
            <person name="Smith J.A."/>
            <person name="Cushman J.C."/>
            <person name="Paull R.E."/>
            <person name="Yu Q."/>
        </authorList>
    </citation>
    <scope>NUCLEOTIDE SEQUENCE [LARGE SCALE GENOMIC DNA]</scope>
    <source>
        <strain evidence="3">cv. F153</strain>
    </source>
</reference>
<dbReference type="InterPro" id="IPR002528">
    <property type="entry name" value="MATE_fam"/>
</dbReference>
<keyword evidence="3" id="KW-1185">Reference proteome</keyword>
<feature type="transmembrane region" description="Helical" evidence="2">
    <location>
        <begin position="302"/>
        <end position="325"/>
    </location>
</feature>
<dbReference type="GO" id="GO:0016020">
    <property type="term" value="C:membrane"/>
    <property type="evidence" value="ECO:0007669"/>
    <property type="project" value="InterPro"/>
</dbReference>
<feature type="transmembrane region" description="Helical" evidence="2">
    <location>
        <begin position="405"/>
        <end position="428"/>
    </location>
</feature>
<gene>
    <name evidence="4" type="primary">LOC109703827</name>
</gene>
<keyword evidence="2" id="KW-1133">Transmembrane helix</keyword>
<sequence length="452" mass="49502">MEKAISSLEAPLVTTSNSNNNDNNKREGFKVLLTSEVKKQVYLAGPLIVGSLMQNMIQMISLMFVGHLGELSLSAAASAASFTAVTGFSLLFRGIFSPMDSSVNPVFAQTGLRIAGISLLRLHGGCCFMVSIPTFLICCVEWGATVSSQNVVPLNNYRQCKCARDVAWAVADREWQKRSGIHYGESYERRQIIDAADTKTSECSVITLDAYDSRFYCKSDPRSMRFQKYAMRLEWFPEGSGDVKTGFIKLPFSATMVLPNAFCFLSLNSSSMVFMLPFGLGAAVSTRVSNELGAGRHDAAQITVYVGLFLALLEGLIVGLILILLRKIWGYAYSNEEEVVNYMAIMLPILAISIVLDAIQAVLSGVARGCGWQKIGAFVNLGTYYIVGIPTAVVLAFALHFGGKGLWTGIICGTFLQVLVFLTIILYTDWENEGRKAKNRVFSSTIATDMRI</sequence>
<feature type="transmembrane region" description="Helical" evidence="2">
    <location>
        <begin position="345"/>
        <end position="366"/>
    </location>
</feature>
<proteinExistence type="inferred from homology"/>
<evidence type="ECO:0000313" key="3">
    <source>
        <dbReference type="Proteomes" id="UP000515123"/>
    </source>
</evidence>
<feature type="transmembrane region" description="Helical" evidence="2">
    <location>
        <begin position="41"/>
        <end position="65"/>
    </location>
</feature>
<reference evidence="4" key="2">
    <citation type="submission" date="2025-08" db="UniProtKB">
        <authorList>
            <consortium name="RefSeq"/>
        </authorList>
    </citation>
    <scope>IDENTIFICATION</scope>
    <source>
        <tissue evidence="4">Leaf</tissue>
    </source>
</reference>
<dbReference type="GO" id="GO:0015297">
    <property type="term" value="F:antiporter activity"/>
    <property type="evidence" value="ECO:0007669"/>
    <property type="project" value="InterPro"/>
</dbReference>
<feature type="transmembrane region" description="Helical" evidence="2">
    <location>
        <begin position="71"/>
        <end position="92"/>
    </location>
</feature>
<dbReference type="Proteomes" id="UP000515123">
    <property type="component" value="Unplaced"/>
</dbReference>
<keyword evidence="2" id="KW-0812">Transmembrane</keyword>
<dbReference type="GO" id="GO:0042910">
    <property type="term" value="F:xenobiotic transmembrane transporter activity"/>
    <property type="evidence" value="ECO:0007669"/>
    <property type="project" value="InterPro"/>
</dbReference>
<evidence type="ECO:0000256" key="1">
    <source>
        <dbReference type="ARBA" id="ARBA00010199"/>
    </source>
</evidence>
<dbReference type="AlphaFoldDB" id="A0A6P5EAC7"/>
<feature type="transmembrane region" description="Helical" evidence="2">
    <location>
        <begin position="378"/>
        <end position="399"/>
    </location>
</feature>
<comment type="caution">
    <text evidence="2">Lacks conserved residue(s) required for the propagation of feature annotation.</text>
</comment>
<comment type="similarity">
    <text evidence="1 2">Belongs to the multi antimicrobial extrusion (MATE) (TC 2.A.66.1) family.</text>
</comment>
<organism evidence="3 4">
    <name type="scientific">Ananas comosus</name>
    <name type="common">Pineapple</name>
    <name type="synonym">Ananas ananas</name>
    <dbReference type="NCBI Taxonomy" id="4615"/>
    <lineage>
        <taxon>Eukaryota</taxon>
        <taxon>Viridiplantae</taxon>
        <taxon>Streptophyta</taxon>
        <taxon>Embryophyta</taxon>
        <taxon>Tracheophyta</taxon>
        <taxon>Spermatophyta</taxon>
        <taxon>Magnoliopsida</taxon>
        <taxon>Liliopsida</taxon>
        <taxon>Poales</taxon>
        <taxon>Bromeliaceae</taxon>
        <taxon>Bromelioideae</taxon>
        <taxon>Ananas</taxon>
    </lineage>
</organism>
<keyword evidence="2" id="KW-0472">Membrane</keyword>
<name>A0A6P5EAC7_ANACO</name>
<dbReference type="Pfam" id="PF01554">
    <property type="entry name" value="MatE"/>
    <property type="match status" value="2"/>
</dbReference>
<dbReference type="RefSeq" id="XP_020080141.1">
    <property type="nucleotide sequence ID" value="XM_020224552.1"/>
</dbReference>
<evidence type="ECO:0000256" key="2">
    <source>
        <dbReference type="RuleBase" id="RU004914"/>
    </source>
</evidence>
<feature type="transmembrane region" description="Helical" evidence="2">
    <location>
        <begin position="273"/>
        <end position="290"/>
    </location>
</feature>
<accession>A0A6P5EAC7</accession>
<dbReference type="PANTHER" id="PTHR11206">
    <property type="entry name" value="MULTIDRUG RESISTANCE PROTEIN"/>
    <property type="match status" value="1"/>
</dbReference>
<dbReference type="GeneID" id="109703827"/>